<dbReference type="Gene3D" id="3.20.20.70">
    <property type="entry name" value="Aldolase class I"/>
    <property type="match status" value="1"/>
</dbReference>
<dbReference type="Gene3D" id="3.50.50.60">
    <property type="entry name" value="FAD/NAD(P)-binding domain"/>
    <property type="match status" value="1"/>
</dbReference>
<gene>
    <name evidence="12" type="ORF">DT065_07345</name>
</gene>
<evidence type="ECO:0000256" key="1">
    <source>
        <dbReference type="ARBA" id="ARBA00001917"/>
    </source>
</evidence>
<reference evidence="12 13" key="1">
    <citation type="journal article" date="2018" name="J. Microbiol.">
        <title>Salicibibacter kimchii gen. nov., sp. nov., a moderately halophilic and alkalitolerant bacterium in the family Bacillaceae, isolated from kimchi.</title>
        <authorList>
            <person name="Jang J.Y."/>
            <person name="Oh Y.J."/>
            <person name="Lim S.K."/>
            <person name="Park H.K."/>
            <person name="Lee C."/>
            <person name="Kim J.Y."/>
            <person name="Lee M.A."/>
            <person name="Choi H.J."/>
        </authorList>
    </citation>
    <scope>NUCLEOTIDE SEQUENCE [LARGE SCALE GENOMIC DNA]</scope>
    <source>
        <strain evidence="12 13">NKC1-1</strain>
    </source>
</reference>
<keyword evidence="9" id="KW-0411">Iron-sulfur</keyword>
<dbReference type="PRINTS" id="PR00368">
    <property type="entry name" value="FADPNR"/>
</dbReference>
<dbReference type="Proteomes" id="UP000252100">
    <property type="component" value="Chromosome"/>
</dbReference>
<dbReference type="KEGG" id="rue:DT065_07345"/>
<keyword evidence="6" id="KW-0479">Metal-binding</keyword>
<dbReference type="GO" id="GO:0010181">
    <property type="term" value="F:FMN binding"/>
    <property type="evidence" value="ECO:0007669"/>
    <property type="project" value="InterPro"/>
</dbReference>
<comment type="similarity">
    <text evidence="3">In the N-terminal section; belongs to the NADH:flavin oxidoreductase/NADH oxidase family.</text>
</comment>
<dbReference type="PANTHER" id="PTHR42917:SF2">
    <property type="entry name" value="2,4-DIENOYL-COA REDUCTASE [(2E)-ENOYL-COA-PRODUCING]"/>
    <property type="match status" value="1"/>
</dbReference>
<dbReference type="Pfam" id="PF07992">
    <property type="entry name" value="Pyr_redox_2"/>
    <property type="match status" value="1"/>
</dbReference>
<dbReference type="InterPro" id="IPR001155">
    <property type="entry name" value="OxRdtase_FMN_N"/>
</dbReference>
<evidence type="ECO:0000259" key="10">
    <source>
        <dbReference type="Pfam" id="PF00724"/>
    </source>
</evidence>
<dbReference type="Gene3D" id="3.40.50.720">
    <property type="entry name" value="NAD(P)-binding Rossmann-like Domain"/>
    <property type="match status" value="1"/>
</dbReference>
<organism evidence="12 13">
    <name type="scientific">Salicibibacter kimchii</name>
    <dbReference type="NCBI Taxonomy" id="2099786"/>
    <lineage>
        <taxon>Bacteria</taxon>
        <taxon>Bacillati</taxon>
        <taxon>Bacillota</taxon>
        <taxon>Bacilli</taxon>
        <taxon>Bacillales</taxon>
        <taxon>Bacillaceae</taxon>
        <taxon>Salicibibacter</taxon>
    </lineage>
</organism>
<dbReference type="InterPro" id="IPR023753">
    <property type="entry name" value="FAD/NAD-binding_dom"/>
</dbReference>
<evidence type="ECO:0000256" key="3">
    <source>
        <dbReference type="ARBA" id="ARBA00011048"/>
    </source>
</evidence>
<evidence type="ECO:0000256" key="5">
    <source>
        <dbReference type="ARBA" id="ARBA00022643"/>
    </source>
</evidence>
<keyword evidence="8" id="KW-0408">Iron</keyword>
<dbReference type="AlphaFoldDB" id="A0A345BY30"/>
<dbReference type="InterPro" id="IPR036188">
    <property type="entry name" value="FAD/NAD-bd_sf"/>
</dbReference>
<keyword evidence="4" id="KW-0285">Flavoprotein</keyword>
<keyword evidence="5" id="KW-0288">FMN</keyword>
<evidence type="ECO:0000313" key="13">
    <source>
        <dbReference type="Proteomes" id="UP000252100"/>
    </source>
</evidence>
<feature type="domain" description="FAD/NAD(P)-binding" evidence="11">
    <location>
        <begin position="404"/>
        <end position="632"/>
    </location>
</feature>
<evidence type="ECO:0000256" key="4">
    <source>
        <dbReference type="ARBA" id="ARBA00022630"/>
    </source>
</evidence>
<protein>
    <submittedName>
        <fullName evidence="12">NADH:flavin oxidoreductase</fullName>
    </submittedName>
</protein>
<feature type="domain" description="NADH:flavin oxidoreductase/NADH oxidase N-terminal" evidence="10">
    <location>
        <begin position="22"/>
        <end position="355"/>
    </location>
</feature>
<comment type="cofactor">
    <cofactor evidence="1">
        <name>FMN</name>
        <dbReference type="ChEBI" id="CHEBI:58210"/>
    </cofactor>
</comment>
<evidence type="ECO:0000313" key="12">
    <source>
        <dbReference type="EMBL" id="AXF55861.1"/>
    </source>
</evidence>
<evidence type="ECO:0000256" key="6">
    <source>
        <dbReference type="ARBA" id="ARBA00022723"/>
    </source>
</evidence>
<keyword evidence="7" id="KW-0560">Oxidoreductase</keyword>
<dbReference type="SUPFAM" id="SSF51971">
    <property type="entry name" value="Nucleotide-binding domain"/>
    <property type="match status" value="1"/>
</dbReference>
<sequence length="671" mass="73341">MINEGGTPVDNNQTVRANLKTLFSPLKIGTKEAKNRIVSTAHAVAWDNGTGIINERHVRYHERKAAGGAGIIMTFGSASVYEESAASYGSVSLWNEENEPLLKELAERVHAHGSLIMSQATHMGRRAGSSISGRPIQAPSAIPEGVHRETPHVLRTEEIAPIVESFADAAARLERCGWDGIEITSFAGHLIEQFWSPALNHRTDRYGGDFAGRMRFSIEVIQAVREAVSSDFIIGFRMTGDPKTDVLGLDHEDMLEIARTLDHLGCIDMFGISGGTGATYSAQAAVVPGDTFARGTFNHVSGKMKEHLSVPVLAAGRNLDPSQAEKALTNEDCDLVGMTRAIIADPDMPQLAQKGEFSRIRPCIACTEGCIGRLYMGMPVLCTVNPAMADDSLDHIPPAQHQRKIAIVGGGPAGMEAARVSAIRGHEVHLLESTDKLGGKVYFAAMASERPHYGRHIKWLEQELNRLNVNVHLNKKGTSDNVLQLNPDAVVLATGSNPRNFEANDLNPRYVTDVELLDSQVSINADSKVIVYDREGKFRGGSIAHFAAEAGASQVEIATPLWSISEDLDEMQKPELYRLLSEKNVTMSPNKHLVKTRDGIPVLKDKWTDRKRIIEKDEMIILIGYEEGDNRLFNQLTSAAPDREIELIGDAVSPRRLHDAISEGTRVGILL</sequence>
<dbReference type="GO" id="GO:0051536">
    <property type="term" value="F:iron-sulfur cluster binding"/>
    <property type="evidence" value="ECO:0007669"/>
    <property type="project" value="UniProtKB-KW"/>
</dbReference>
<keyword evidence="13" id="KW-1185">Reference proteome</keyword>
<evidence type="ECO:0000256" key="9">
    <source>
        <dbReference type="ARBA" id="ARBA00023014"/>
    </source>
</evidence>
<dbReference type="InterPro" id="IPR051793">
    <property type="entry name" value="NADH:flavin_oxidoreductase"/>
</dbReference>
<proteinExistence type="inferred from homology"/>
<name>A0A345BY30_9BACI</name>
<comment type="cofactor">
    <cofactor evidence="2">
        <name>[4Fe-4S] cluster</name>
        <dbReference type="ChEBI" id="CHEBI:49883"/>
    </cofactor>
</comment>
<dbReference type="Pfam" id="PF00724">
    <property type="entry name" value="Oxidored_FMN"/>
    <property type="match status" value="1"/>
</dbReference>
<evidence type="ECO:0000256" key="7">
    <source>
        <dbReference type="ARBA" id="ARBA00023002"/>
    </source>
</evidence>
<dbReference type="InterPro" id="IPR013785">
    <property type="entry name" value="Aldolase_TIM"/>
</dbReference>
<accession>A0A345BY30</accession>
<dbReference type="GO" id="GO:0046872">
    <property type="term" value="F:metal ion binding"/>
    <property type="evidence" value="ECO:0007669"/>
    <property type="project" value="UniProtKB-KW"/>
</dbReference>
<evidence type="ECO:0000256" key="8">
    <source>
        <dbReference type="ARBA" id="ARBA00023004"/>
    </source>
</evidence>
<evidence type="ECO:0000259" key="11">
    <source>
        <dbReference type="Pfam" id="PF07992"/>
    </source>
</evidence>
<dbReference type="GO" id="GO:0016491">
    <property type="term" value="F:oxidoreductase activity"/>
    <property type="evidence" value="ECO:0007669"/>
    <property type="project" value="UniProtKB-KW"/>
</dbReference>
<dbReference type="PANTHER" id="PTHR42917">
    <property type="entry name" value="2,4-DIENOYL-COA REDUCTASE"/>
    <property type="match status" value="1"/>
</dbReference>
<dbReference type="EMBL" id="CP031092">
    <property type="protein sequence ID" value="AXF55861.1"/>
    <property type="molecule type" value="Genomic_DNA"/>
</dbReference>
<evidence type="ECO:0000256" key="2">
    <source>
        <dbReference type="ARBA" id="ARBA00001966"/>
    </source>
</evidence>
<dbReference type="SUPFAM" id="SSF51395">
    <property type="entry name" value="FMN-linked oxidoreductases"/>
    <property type="match status" value="1"/>
</dbReference>